<evidence type="ECO:0000256" key="10">
    <source>
        <dbReference type="SAM" id="Phobius"/>
    </source>
</evidence>
<feature type="transmembrane region" description="Helical" evidence="10">
    <location>
        <begin position="677"/>
        <end position="695"/>
    </location>
</feature>
<keyword evidence="7 10" id="KW-1133">Transmembrane helix</keyword>
<organism evidence="12 13">
    <name type="scientific">Tagetes erecta</name>
    <name type="common">African marigold</name>
    <dbReference type="NCBI Taxonomy" id="13708"/>
    <lineage>
        <taxon>Eukaryota</taxon>
        <taxon>Viridiplantae</taxon>
        <taxon>Streptophyta</taxon>
        <taxon>Embryophyta</taxon>
        <taxon>Tracheophyta</taxon>
        <taxon>Spermatophyta</taxon>
        <taxon>Magnoliopsida</taxon>
        <taxon>eudicotyledons</taxon>
        <taxon>Gunneridae</taxon>
        <taxon>Pentapetalae</taxon>
        <taxon>asterids</taxon>
        <taxon>campanulids</taxon>
        <taxon>Asterales</taxon>
        <taxon>Asteraceae</taxon>
        <taxon>Asteroideae</taxon>
        <taxon>Heliantheae alliance</taxon>
        <taxon>Tageteae</taxon>
        <taxon>Tagetes</taxon>
    </lineage>
</organism>
<dbReference type="CDD" id="cd03213">
    <property type="entry name" value="ABCG_EPDR"/>
    <property type="match status" value="1"/>
</dbReference>
<feature type="transmembrane region" description="Helical" evidence="10">
    <location>
        <begin position="562"/>
        <end position="581"/>
    </location>
</feature>
<dbReference type="InterPro" id="IPR027417">
    <property type="entry name" value="P-loop_NTPase"/>
</dbReference>
<dbReference type="InterPro" id="IPR003593">
    <property type="entry name" value="AAA+_ATPase"/>
</dbReference>
<dbReference type="GO" id="GO:0016887">
    <property type="term" value="F:ATP hydrolysis activity"/>
    <property type="evidence" value="ECO:0007669"/>
    <property type="project" value="InterPro"/>
</dbReference>
<feature type="region of interest" description="Disordered" evidence="9">
    <location>
        <begin position="1"/>
        <end position="24"/>
    </location>
</feature>
<evidence type="ECO:0000256" key="8">
    <source>
        <dbReference type="ARBA" id="ARBA00023136"/>
    </source>
</evidence>
<evidence type="ECO:0000313" key="12">
    <source>
        <dbReference type="EMBL" id="KAK1429161.1"/>
    </source>
</evidence>
<dbReference type="InterPro" id="IPR052215">
    <property type="entry name" value="Plant_ABCG"/>
</dbReference>
<dbReference type="InterPro" id="IPR013525">
    <property type="entry name" value="ABC2_TM"/>
</dbReference>
<keyword evidence="8 10" id="KW-0472">Membrane</keyword>
<evidence type="ECO:0000256" key="2">
    <source>
        <dbReference type="ARBA" id="ARBA00005814"/>
    </source>
</evidence>
<feature type="transmembrane region" description="Helical" evidence="10">
    <location>
        <begin position="587"/>
        <end position="606"/>
    </location>
</feature>
<comment type="caution">
    <text evidence="12">The sequence shown here is derived from an EMBL/GenBank/DDBJ whole genome shotgun (WGS) entry which is preliminary data.</text>
</comment>
<keyword evidence="5" id="KW-0547">Nucleotide-binding</keyword>
<evidence type="ECO:0000256" key="9">
    <source>
        <dbReference type="SAM" id="MobiDB-lite"/>
    </source>
</evidence>
<dbReference type="PROSITE" id="PS50893">
    <property type="entry name" value="ABC_TRANSPORTER_2"/>
    <property type="match status" value="1"/>
</dbReference>
<feature type="compositionally biased region" description="Low complexity" evidence="9">
    <location>
        <begin position="13"/>
        <end position="24"/>
    </location>
</feature>
<evidence type="ECO:0000256" key="1">
    <source>
        <dbReference type="ARBA" id="ARBA00004141"/>
    </source>
</evidence>
<dbReference type="PANTHER" id="PTHR48042">
    <property type="entry name" value="ABC TRANSPORTER G FAMILY MEMBER 11"/>
    <property type="match status" value="1"/>
</dbReference>
<evidence type="ECO:0000256" key="5">
    <source>
        <dbReference type="ARBA" id="ARBA00022741"/>
    </source>
</evidence>
<comment type="subcellular location">
    <subcellularLocation>
        <location evidence="1">Membrane</location>
        <topology evidence="1">Multi-pass membrane protein</topology>
    </subcellularLocation>
</comment>
<keyword evidence="13" id="KW-1185">Reference proteome</keyword>
<keyword evidence="6" id="KW-0067">ATP-binding</keyword>
<keyword evidence="4 10" id="KW-0812">Transmembrane</keyword>
<evidence type="ECO:0000256" key="3">
    <source>
        <dbReference type="ARBA" id="ARBA00022448"/>
    </source>
</evidence>
<gene>
    <name evidence="12" type="ORF">QVD17_11364</name>
</gene>
<feature type="compositionally biased region" description="Polar residues" evidence="9">
    <location>
        <begin position="68"/>
        <end position="84"/>
    </location>
</feature>
<dbReference type="SUPFAM" id="SSF52540">
    <property type="entry name" value="P-loop containing nucleoside triphosphate hydrolases"/>
    <property type="match status" value="1"/>
</dbReference>
<name>A0AAD8KXT1_TARER</name>
<feature type="domain" description="ABC transporter" evidence="11">
    <location>
        <begin position="102"/>
        <end position="344"/>
    </location>
</feature>
<dbReference type="Pfam" id="PF00005">
    <property type="entry name" value="ABC_tran"/>
    <property type="match status" value="1"/>
</dbReference>
<dbReference type="SMART" id="SM00382">
    <property type="entry name" value="AAA"/>
    <property type="match status" value="1"/>
</dbReference>
<dbReference type="EMBL" id="JAUHHV010000003">
    <property type="protein sequence ID" value="KAK1429161.1"/>
    <property type="molecule type" value="Genomic_DNA"/>
</dbReference>
<dbReference type="FunFam" id="3.40.50.300:FF:000932">
    <property type="entry name" value="ABC transporter G family member 3"/>
    <property type="match status" value="1"/>
</dbReference>
<evidence type="ECO:0000256" key="4">
    <source>
        <dbReference type="ARBA" id="ARBA00022692"/>
    </source>
</evidence>
<dbReference type="AlphaFoldDB" id="A0AAD8KXT1"/>
<dbReference type="GO" id="GO:0140359">
    <property type="term" value="F:ABC-type transporter activity"/>
    <property type="evidence" value="ECO:0007669"/>
    <property type="project" value="InterPro"/>
</dbReference>
<comment type="similarity">
    <text evidence="2">Belongs to the ABC transporter superfamily. ABCG family. Eye pigment precursor importer (TC 3.A.1.204) subfamily.</text>
</comment>
<feature type="region of interest" description="Disordered" evidence="9">
    <location>
        <begin position="64"/>
        <end position="84"/>
    </location>
</feature>
<evidence type="ECO:0000256" key="6">
    <source>
        <dbReference type="ARBA" id="ARBA00022840"/>
    </source>
</evidence>
<evidence type="ECO:0000256" key="7">
    <source>
        <dbReference type="ARBA" id="ARBA00022989"/>
    </source>
</evidence>
<dbReference type="GO" id="GO:0005524">
    <property type="term" value="F:ATP binding"/>
    <property type="evidence" value="ECO:0007669"/>
    <property type="project" value="UniProtKB-KW"/>
</dbReference>
<dbReference type="GO" id="GO:0016020">
    <property type="term" value="C:membrane"/>
    <property type="evidence" value="ECO:0007669"/>
    <property type="project" value="UniProtKB-SubCell"/>
</dbReference>
<sequence length="719" mass="80381">MEEIQSQSDNFRSSASSLSTSPVSSRLALNNFYYLRKPGSLRKPISFEDSPDWDDTDVEVRVEESKDNSIAATTTASHSGYLSSPPQQEAVVAARFVSGSSVVWKDLTVVIKGKRKWSDRVIKSSNGYALPGTMTVIMGPRKSGKSTLLRALAGRLDDSANMYGEVFVNGAKSSLHYGTYGFVKRKNTLIGSLTVREYLYYSALIQLPGFLCEKKNVVENAIDSMSLGDYANNLIGGHCCTKGLSDGEKRRVSIARELVTGPHFLFIDEPLYHLDSVSALMMMVTLKKLANTGCTLIFTIYQSSTEVFGLFDRICLLSNGKTLFFGETLACLQHFSNAGFPCPIMQSPSDHFLRAINADFDRIISVCKNWQDDHGDLSSVNMDTGAAIRTLEETYKSSADAAAVETMILRLTERDGPSLKSKGKASSATKILVLTWRSLLIMSREWKYYWFRLILYTLLTLCIGTLFSGLSHSLTSVGARVAAIFMFISFSSLLSIFGVPAQLKEVEVYVCEDSDKHSGAFVFLTGQLLASIPFLFLISVSSSLVFYFLIGLRNEFSYMMYFVVNFFICLLVNEGLVLVVVTVLQDVFWSIVTLVFMQLLMMLSAGYFRIRSALPGPVWMYPMSYIAFHTYTIQGILENEYNGILFTMGDVRTISAYEALQNVYDVSPNDHYKWKNMMILSLMAFGYRVLVFLLLQIRVKNIFSSFGFLCCKLKINDKT</sequence>
<dbReference type="PANTHER" id="PTHR48042:SF12">
    <property type="entry name" value="ABC TRANSPORTER G FAMILY MEMBER 3"/>
    <property type="match status" value="1"/>
</dbReference>
<keyword evidence="3" id="KW-0813">Transport</keyword>
<dbReference type="InterPro" id="IPR003439">
    <property type="entry name" value="ABC_transporter-like_ATP-bd"/>
</dbReference>
<feature type="transmembrane region" description="Helical" evidence="10">
    <location>
        <begin position="521"/>
        <end position="550"/>
    </location>
</feature>
<feature type="compositionally biased region" description="Polar residues" evidence="9">
    <location>
        <begin position="1"/>
        <end position="12"/>
    </location>
</feature>
<feature type="transmembrane region" description="Helical" evidence="10">
    <location>
        <begin position="482"/>
        <end position="501"/>
    </location>
</feature>
<feature type="transmembrane region" description="Helical" evidence="10">
    <location>
        <begin position="449"/>
        <end position="470"/>
    </location>
</feature>
<protein>
    <recommendedName>
        <fullName evidence="11">ABC transporter domain-containing protein</fullName>
    </recommendedName>
</protein>
<evidence type="ECO:0000259" key="11">
    <source>
        <dbReference type="PROSITE" id="PS50893"/>
    </source>
</evidence>
<dbReference type="Pfam" id="PF01061">
    <property type="entry name" value="ABC2_membrane"/>
    <property type="match status" value="1"/>
</dbReference>
<proteinExistence type="inferred from homology"/>
<accession>A0AAD8KXT1</accession>
<dbReference type="Proteomes" id="UP001229421">
    <property type="component" value="Unassembled WGS sequence"/>
</dbReference>
<evidence type="ECO:0000313" key="13">
    <source>
        <dbReference type="Proteomes" id="UP001229421"/>
    </source>
</evidence>
<reference evidence="12" key="1">
    <citation type="journal article" date="2023" name="bioRxiv">
        <title>Improved chromosome-level genome assembly for marigold (Tagetes erecta).</title>
        <authorList>
            <person name="Jiang F."/>
            <person name="Yuan L."/>
            <person name="Wang S."/>
            <person name="Wang H."/>
            <person name="Xu D."/>
            <person name="Wang A."/>
            <person name="Fan W."/>
        </authorList>
    </citation>
    <scope>NUCLEOTIDE SEQUENCE</scope>
    <source>
        <strain evidence="12">WSJ</strain>
        <tissue evidence="12">Leaf</tissue>
    </source>
</reference>
<dbReference type="Gene3D" id="3.40.50.300">
    <property type="entry name" value="P-loop containing nucleotide triphosphate hydrolases"/>
    <property type="match status" value="1"/>
</dbReference>